<accession>A0A6C0C381</accession>
<dbReference type="EMBL" id="MN739325">
    <property type="protein sequence ID" value="QHS98826.1"/>
    <property type="molecule type" value="Genomic_DNA"/>
</dbReference>
<reference evidence="1" key="1">
    <citation type="journal article" date="2020" name="Nature">
        <title>Giant virus diversity and host interactions through global metagenomics.</title>
        <authorList>
            <person name="Schulz F."/>
            <person name="Roux S."/>
            <person name="Paez-Espino D."/>
            <person name="Jungbluth S."/>
            <person name="Walsh D.A."/>
            <person name="Denef V.J."/>
            <person name="McMahon K.D."/>
            <person name="Konstantinidis K.T."/>
            <person name="Eloe-Fadrosh E.A."/>
            <person name="Kyrpides N.C."/>
            <person name="Woyke T."/>
        </authorList>
    </citation>
    <scope>NUCLEOTIDE SEQUENCE</scope>
    <source>
        <strain evidence="1">GVMAG-M-3300020185-18</strain>
    </source>
</reference>
<evidence type="ECO:0000313" key="1">
    <source>
        <dbReference type="EMBL" id="QHS98826.1"/>
    </source>
</evidence>
<dbReference type="AlphaFoldDB" id="A0A6C0C381"/>
<organism evidence="1">
    <name type="scientific">viral metagenome</name>
    <dbReference type="NCBI Taxonomy" id="1070528"/>
    <lineage>
        <taxon>unclassified sequences</taxon>
        <taxon>metagenomes</taxon>
        <taxon>organismal metagenomes</taxon>
    </lineage>
</organism>
<evidence type="ECO:0008006" key="2">
    <source>
        <dbReference type="Google" id="ProtNLM"/>
    </source>
</evidence>
<protein>
    <recommendedName>
        <fullName evidence="2">HNH endonuclease</fullName>
    </recommendedName>
</protein>
<name>A0A6C0C381_9ZZZZ</name>
<proteinExistence type="predicted"/>
<sequence>MNKHCKRCDETKPHEAFYKNKRRKDGLQVYCKPCMKKENKVNYKKHKESWDKRTKEYNKTDKNKKYRREWATNKYNTNPEHRQKCIDRVVANERKKLDTDPTYKLIHNMRGRLRKAVKGYGDKYDTTMNLVGCNSTKLREYLEAKFTEGMTWENYGQGWHVDHIKPCCSFDLTSEEEQKKCFHYSNLQPLWAEDNLKKGGSYQN</sequence>